<dbReference type="GO" id="GO:0046872">
    <property type="term" value="F:metal ion binding"/>
    <property type="evidence" value="ECO:0007669"/>
    <property type="project" value="UniProtKB-KW"/>
</dbReference>
<keyword evidence="4" id="KW-0812">Transmembrane</keyword>
<dbReference type="PANTHER" id="PTHR16222:SF24">
    <property type="entry name" value="ADP-RIBOSYLHYDROLASE ARH3"/>
    <property type="match status" value="1"/>
</dbReference>
<dbReference type="PANTHER" id="PTHR16222">
    <property type="entry name" value="ADP-RIBOSYLGLYCOHYDROLASE"/>
    <property type="match status" value="1"/>
</dbReference>
<dbReference type="Proteomes" id="UP000199109">
    <property type="component" value="Unassembled WGS sequence"/>
</dbReference>
<dbReference type="Pfam" id="PF03747">
    <property type="entry name" value="ADP_ribosyl_GH"/>
    <property type="match status" value="1"/>
</dbReference>
<keyword evidence="6" id="KW-1185">Reference proteome</keyword>
<evidence type="ECO:0000256" key="2">
    <source>
        <dbReference type="ARBA" id="ARBA00022801"/>
    </source>
</evidence>
<feature type="binding site" evidence="3">
    <location>
        <position position="399"/>
    </location>
    <ligand>
        <name>Mg(2+)</name>
        <dbReference type="ChEBI" id="CHEBI:18420"/>
        <label>1</label>
    </ligand>
</feature>
<feature type="binding site" evidence="3">
    <location>
        <position position="128"/>
    </location>
    <ligand>
        <name>Mg(2+)</name>
        <dbReference type="ChEBI" id="CHEBI:18420"/>
        <label>1</label>
    </ligand>
</feature>
<evidence type="ECO:0000313" key="6">
    <source>
        <dbReference type="Proteomes" id="UP000199109"/>
    </source>
</evidence>
<feature type="binding site" evidence="3">
    <location>
        <position position="398"/>
    </location>
    <ligand>
        <name>Mg(2+)</name>
        <dbReference type="ChEBI" id="CHEBI:18420"/>
        <label>1</label>
    </ligand>
</feature>
<dbReference type="GO" id="GO:0016787">
    <property type="term" value="F:hydrolase activity"/>
    <property type="evidence" value="ECO:0007669"/>
    <property type="project" value="UniProtKB-KW"/>
</dbReference>
<feature type="binding site" evidence="3">
    <location>
        <position position="130"/>
    </location>
    <ligand>
        <name>Mg(2+)</name>
        <dbReference type="ChEBI" id="CHEBI:18420"/>
        <label>1</label>
    </ligand>
</feature>
<protein>
    <submittedName>
        <fullName evidence="5">ADP-ribosylglycohydrolase</fullName>
    </submittedName>
</protein>
<name>A0A1G6VYZ5_9FLAO</name>
<reference evidence="5 6" key="1">
    <citation type="submission" date="2016-10" db="EMBL/GenBank/DDBJ databases">
        <authorList>
            <person name="de Groot N.N."/>
        </authorList>
    </citation>
    <scope>NUCLEOTIDE SEQUENCE [LARGE SCALE GENOMIC DNA]</scope>
    <source>
        <strain evidence="5 6">DSM 23421</strain>
    </source>
</reference>
<keyword evidence="2 5" id="KW-0378">Hydrolase</keyword>
<keyword evidence="3" id="KW-0460">Magnesium</keyword>
<dbReference type="OrthoDB" id="9761704at2"/>
<organism evidence="5 6">
    <name type="scientific">Pricia antarctica</name>
    <dbReference type="NCBI Taxonomy" id="641691"/>
    <lineage>
        <taxon>Bacteria</taxon>
        <taxon>Pseudomonadati</taxon>
        <taxon>Bacteroidota</taxon>
        <taxon>Flavobacteriia</taxon>
        <taxon>Flavobacteriales</taxon>
        <taxon>Flavobacteriaceae</taxon>
        <taxon>Pricia</taxon>
    </lineage>
</organism>
<feature type="binding site" evidence="3">
    <location>
        <position position="129"/>
    </location>
    <ligand>
        <name>Mg(2+)</name>
        <dbReference type="ChEBI" id="CHEBI:18420"/>
        <label>1</label>
    </ligand>
</feature>
<keyword evidence="3" id="KW-0479">Metal-binding</keyword>
<feature type="transmembrane region" description="Helical" evidence="4">
    <location>
        <begin position="12"/>
        <end position="35"/>
    </location>
</feature>
<dbReference type="InterPro" id="IPR005502">
    <property type="entry name" value="Ribosyl_crysJ1"/>
</dbReference>
<sequence length="454" mass="50991">MTDIKWIFNTKIIHLATYTTLKHTFYFIFALLALVSCKENVFDVNIPSPKKSTYMGDDLKLSKEAYYDKVLGALVGSAIGDAMGASTEMWRRKDIQLKYSYITGFTPAVREQSPEGTWGHNLTAGATTDDTRWKFAMVKYLSKYQNDLNPQHFADFITDYYTALARSLSDNGDIPKTDFLDTQIEKIDWIKEWARVAMAYRDNPAAYQRSLNRFYGGEMSCAGQLYTPMFGLVSATPEDAYSIAYDHSIFDIGYAKDISGLVSAMTQVAMRTQNMDSIIDAATFIDPEGYQDSRLVGRIAYSVADASVKNVLEVKDLVLTDSLSATDSLIFKMPKGFTGNQKDWIHQEMVYQYLEKDEKAIAFHSGEIWQILVTALQFGEGDFEKTMQFVVNYGRDNDTVGAVAGIILGAKDGYSNLPVALRTEALRVNKENMGIDLEALAHEMTERNAANFTE</sequence>
<dbReference type="EMBL" id="FNAO01000001">
    <property type="protein sequence ID" value="SDD58005.1"/>
    <property type="molecule type" value="Genomic_DNA"/>
</dbReference>
<keyword evidence="4" id="KW-0472">Membrane</keyword>
<evidence type="ECO:0000313" key="5">
    <source>
        <dbReference type="EMBL" id="SDD58005.1"/>
    </source>
</evidence>
<comment type="similarity">
    <text evidence="1">Belongs to the ADP-ribosylglycohydrolase family.</text>
</comment>
<evidence type="ECO:0000256" key="3">
    <source>
        <dbReference type="PIRSR" id="PIRSR605502-1"/>
    </source>
</evidence>
<keyword evidence="4" id="KW-1133">Transmembrane helix</keyword>
<accession>A0A1G6VYZ5</accession>
<dbReference type="InterPro" id="IPR036705">
    <property type="entry name" value="Ribosyl_crysJ1_sf"/>
</dbReference>
<evidence type="ECO:0000256" key="4">
    <source>
        <dbReference type="SAM" id="Phobius"/>
    </source>
</evidence>
<dbReference type="InterPro" id="IPR050792">
    <property type="entry name" value="ADP-ribosylglycohydrolase"/>
</dbReference>
<comment type="cofactor">
    <cofactor evidence="3">
        <name>Mg(2+)</name>
        <dbReference type="ChEBI" id="CHEBI:18420"/>
    </cofactor>
    <text evidence="3">Binds 2 magnesium ions per subunit.</text>
</comment>
<feature type="binding site" evidence="3">
    <location>
        <position position="396"/>
    </location>
    <ligand>
        <name>Mg(2+)</name>
        <dbReference type="ChEBI" id="CHEBI:18420"/>
        <label>1</label>
    </ligand>
</feature>
<gene>
    <name evidence="5" type="ORF">SAMN05421636_10196</name>
</gene>
<evidence type="ECO:0000256" key="1">
    <source>
        <dbReference type="ARBA" id="ARBA00010702"/>
    </source>
</evidence>
<dbReference type="SUPFAM" id="SSF101478">
    <property type="entry name" value="ADP-ribosylglycohydrolase"/>
    <property type="match status" value="1"/>
</dbReference>
<dbReference type="Gene3D" id="1.10.4080.10">
    <property type="entry name" value="ADP-ribosylation/Crystallin J1"/>
    <property type="match status" value="1"/>
</dbReference>
<dbReference type="AlphaFoldDB" id="A0A1G6VYZ5"/>
<dbReference type="STRING" id="641691.SAMN05421636_10196"/>
<proteinExistence type="inferred from homology"/>